<feature type="domain" description="MYND-type" evidence="7">
    <location>
        <begin position="502"/>
        <end position="542"/>
    </location>
</feature>
<keyword evidence="3" id="KW-0862">Zinc</keyword>
<sequence>MSLKSPSWVPFVALTAVTTTGFLAYYYHLQSKKLIDNKPTPTKSSKQKDSRSSTASSKKNENQSRAGKGLEKAPIATTEAIPTSKETSTEVASTPEVTASGRASASIDQEDKPRENSTNDDHAKSNDYHDVDRAETVSEQPLGNAASEAPVEVALAKKEESEPPNDAKTSEVAATSADQKMEPAVTENKTDSAEDIVADSDAKLEPVAAANIEIDATVVAAELVGEVPTKNIEATKPQDGRFNAEEAGNIDENKMESTGTQNEGISRDGVPVESNKQDEATPDESEVLKEPPVETAADTVTAEGTASQKDTMDAVEPTKEVDPKNSDEPTKEEDVPASEQTNVSDETTAEAAVAEALVDLKKVAEQEAGKDESLAATAENDDAVGAKDSTEEKAPPSSDEAAAAAATTEKVMATPTKEATNNEETIQTTKPADDEEQPTPETPPAAVTPTKNVETPVTATTTPSVDAETPVPVTPDEDDKTELKETDLWDFLQKEIQQSRRCAGCSKEEGDAKFKPCAKCKSALYCGRPCQKKHWKQHKKVCCK</sequence>
<feature type="region of interest" description="Disordered" evidence="5">
    <location>
        <begin position="364"/>
        <end position="482"/>
    </location>
</feature>
<dbReference type="Pfam" id="PF01753">
    <property type="entry name" value="zf-MYND"/>
    <property type="match status" value="1"/>
</dbReference>
<evidence type="ECO:0000256" key="2">
    <source>
        <dbReference type="ARBA" id="ARBA00022771"/>
    </source>
</evidence>
<keyword evidence="2 4" id="KW-0863">Zinc-finger</keyword>
<evidence type="ECO:0000256" key="1">
    <source>
        <dbReference type="ARBA" id="ARBA00022723"/>
    </source>
</evidence>
<keyword evidence="9" id="KW-1185">Reference proteome</keyword>
<accession>A0A9N8ED53</accession>
<reference evidence="8" key="1">
    <citation type="submission" date="2020-06" db="EMBL/GenBank/DDBJ databases">
        <authorList>
            <consortium name="Plant Systems Biology data submission"/>
        </authorList>
    </citation>
    <scope>NUCLEOTIDE SEQUENCE</scope>
    <source>
        <strain evidence="8">D6</strain>
    </source>
</reference>
<feature type="compositionally biased region" description="Polar residues" evidence="5">
    <location>
        <begin position="451"/>
        <end position="464"/>
    </location>
</feature>
<feature type="transmembrane region" description="Helical" evidence="6">
    <location>
        <begin position="7"/>
        <end position="27"/>
    </location>
</feature>
<feature type="compositionally biased region" description="Basic and acidic residues" evidence="5">
    <location>
        <begin position="109"/>
        <end position="136"/>
    </location>
</feature>
<evidence type="ECO:0000256" key="5">
    <source>
        <dbReference type="SAM" id="MobiDB-lite"/>
    </source>
</evidence>
<evidence type="ECO:0000313" key="8">
    <source>
        <dbReference type="EMBL" id="CAB9518942.1"/>
    </source>
</evidence>
<dbReference type="InterPro" id="IPR002893">
    <property type="entry name" value="Znf_MYND"/>
</dbReference>
<feature type="compositionally biased region" description="Basic and acidic residues" evidence="5">
    <location>
        <begin position="364"/>
        <end position="373"/>
    </location>
</feature>
<feature type="compositionally biased region" description="Polar residues" evidence="5">
    <location>
        <begin position="417"/>
        <end position="430"/>
    </location>
</feature>
<evidence type="ECO:0000256" key="4">
    <source>
        <dbReference type="PROSITE-ProRule" id="PRU00134"/>
    </source>
</evidence>
<evidence type="ECO:0000313" key="9">
    <source>
        <dbReference type="Proteomes" id="UP001153069"/>
    </source>
</evidence>
<dbReference type="Gene3D" id="6.10.140.2220">
    <property type="match status" value="1"/>
</dbReference>
<evidence type="ECO:0000256" key="6">
    <source>
        <dbReference type="SAM" id="Phobius"/>
    </source>
</evidence>
<protein>
    <submittedName>
        <fullName evidence="8">MYND domain protein</fullName>
    </submittedName>
</protein>
<evidence type="ECO:0000259" key="7">
    <source>
        <dbReference type="PROSITE" id="PS50865"/>
    </source>
</evidence>
<name>A0A9N8ED53_9STRA</name>
<feature type="compositionally biased region" description="Basic and acidic residues" evidence="5">
    <location>
        <begin position="310"/>
        <end position="334"/>
    </location>
</feature>
<keyword evidence="6" id="KW-0812">Transmembrane</keyword>
<dbReference type="OrthoDB" id="432970at2759"/>
<feature type="compositionally biased region" description="Low complexity" evidence="5">
    <location>
        <begin position="395"/>
        <end position="410"/>
    </location>
</feature>
<dbReference type="PROSITE" id="PS50865">
    <property type="entry name" value="ZF_MYND_2"/>
    <property type="match status" value="1"/>
</dbReference>
<feature type="compositionally biased region" description="Basic and acidic residues" evidence="5">
    <location>
        <begin position="384"/>
        <end position="394"/>
    </location>
</feature>
<keyword evidence="6" id="KW-1133">Transmembrane helix</keyword>
<dbReference type="EMBL" id="CAICTM010000973">
    <property type="protein sequence ID" value="CAB9518942.1"/>
    <property type="molecule type" value="Genomic_DNA"/>
</dbReference>
<proteinExistence type="predicted"/>
<keyword evidence="1" id="KW-0479">Metal-binding</keyword>
<evidence type="ECO:0000256" key="3">
    <source>
        <dbReference type="ARBA" id="ARBA00022833"/>
    </source>
</evidence>
<dbReference type="AlphaFoldDB" id="A0A9N8ED53"/>
<feature type="compositionally biased region" description="Polar residues" evidence="5">
    <location>
        <begin position="80"/>
        <end position="107"/>
    </location>
</feature>
<organism evidence="8 9">
    <name type="scientific">Seminavis robusta</name>
    <dbReference type="NCBI Taxonomy" id="568900"/>
    <lineage>
        <taxon>Eukaryota</taxon>
        <taxon>Sar</taxon>
        <taxon>Stramenopiles</taxon>
        <taxon>Ochrophyta</taxon>
        <taxon>Bacillariophyta</taxon>
        <taxon>Bacillariophyceae</taxon>
        <taxon>Bacillariophycidae</taxon>
        <taxon>Naviculales</taxon>
        <taxon>Naviculaceae</taxon>
        <taxon>Seminavis</taxon>
    </lineage>
</organism>
<dbReference type="SUPFAM" id="SSF144232">
    <property type="entry name" value="HIT/MYND zinc finger-like"/>
    <property type="match status" value="1"/>
</dbReference>
<feature type="region of interest" description="Disordered" evidence="5">
    <location>
        <begin position="34"/>
        <end position="194"/>
    </location>
</feature>
<comment type="caution">
    <text evidence="8">The sequence shown here is derived from an EMBL/GenBank/DDBJ whole genome shotgun (WGS) entry which is preliminary data.</text>
</comment>
<feature type="region of interest" description="Disordered" evidence="5">
    <location>
        <begin position="231"/>
        <end position="351"/>
    </location>
</feature>
<gene>
    <name evidence="8" type="ORF">SEMRO_975_G226820.1</name>
</gene>
<keyword evidence="6" id="KW-0472">Membrane</keyword>
<dbReference type="Proteomes" id="UP001153069">
    <property type="component" value="Unassembled WGS sequence"/>
</dbReference>
<dbReference type="GO" id="GO:0008270">
    <property type="term" value="F:zinc ion binding"/>
    <property type="evidence" value="ECO:0007669"/>
    <property type="project" value="UniProtKB-KW"/>
</dbReference>